<keyword evidence="2" id="KW-1185">Reference proteome</keyword>
<dbReference type="EMBL" id="JANPWE010000001">
    <property type="protein sequence ID" value="MCR6543935.1"/>
    <property type="molecule type" value="Genomic_DNA"/>
</dbReference>
<evidence type="ECO:0000313" key="2">
    <source>
        <dbReference type="Proteomes" id="UP001524944"/>
    </source>
</evidence>
<name>A0ABT1XZ90_9FIRM</name>
<dbReference type="CDD" id="cd10912">
    <property type="entry name" value="PIN_YacP-like"/>
    <property type="match status" value="1"/>
</dbReference>
<dbReference type="RefSeq" id="WP_157677345.1">
    <property type="nucleotide sequence ID" value="NZ_CP022121.1"/>
</dbReference>
<organism evidence="1 2">
    <name type="scientific">Dehalobacterium formicoaceticum</name>
    <dbReference type="NCBI Taxonomy" id="51515"/>
    <lineage>
        <taxon>Bacteria</taxon>
        <taxon>Bacillati</taxon>
        <taxon>Bacillota</taxon>
        <taxon>Clostridia</taxon>
        <taxon>Eubacteriales</taxon>
        <taxon>Peptococcaceae</taxon>
        <taxon>Dehalobacterium</taxon>
    </lineage>
</organism>
<reference evidence="1 2" key="1">
    <citation type="submission" date="2022-08" db="EMBL/GenBank/DDBJ databases">
        <title>Proteogenomics of the novel Dehalobacterium formicoaceticum strain EZ94 highlights a key role of methyltransferases during anaerobic dichloromethane degradation.</title>
        <authorList>
            <person name="Wasmund K."/>
        </authorList>
    </citation>
    <scope>NUCLEOTIDE SEQUENCE [LARGE SCALE GENOMIC DNA]</scope>
    <source>
        <strain evidence="1 2">EZ94</strain>
    </source>
</reference>
<accession>A0ABT1XZ90</accession>
<comment type="caution">
    <text evidence="1">The sequence shown here is derived from an EMBL/GenBank/DDBJ whole genome shotgun (WGS) entry which is preliminary data.</text>
</comment>
<gene>
    <name evidence="1" type="ORF">NVS47_00090</name>
</gene>
<dbReference type="Proteomes" id="UP001524944">
    <property type="component" value="Unassembled WGS sequence"/>
</dbReference>
<evidence type="ECO:0000313" key="1">
    <source>
        <dbReference type="EMBL" id="MCR6543935.1"/>
    </source>
</evidence>
<dbReference type="PANTHER" id="PTHR34547">
    <property type="entry name" value="YACP-LIKE NYN DOMAIN PROTEIN"/>
    <property type="match status" value="1"/>
</dbReference>
<dbReference type="InterPro" id="IPR010298">
    <property type="entry name" value="YacP-like"/>
</dbReference>
<proteinExistence type="predicted"/>
<protein>
    <submittedName>
        <fullName evidence="1">NYN domain-containing protein</fullName>
    </submittedName>
</protein>
<sequence>MGDDILIVDGYNIINAWPELVALKDESFEHARIKLLDIMTNFQGMIGGLVLVVFDAHQVKKGLGVIEDYGGVQVIFTREGETADSCIERLVSLIPRGTRVTVATSDWAEQRLVMGQGALRLSAREFLMQVNEVRRKMDIKKTHPGKNSITLDDVIDSEIKDTLERWRRSK</sequence>
<dbReference type="PANTHER" id="PTHR34547:SF1">
    <property type="entry name" value="YACP-LIKE NYN DOMAIN PROTEIN"/>
    <property type="match status" value="1"/>
</dbReference>
<dbReference type="Pfam" id="PF05991">
    <property type="entry name" value="NYN_YacP"/>
    <property type="match status" value="1"/>
</dbReference>